<dbReference type="GO" id="GO:0044547">
    <property type="term" value="F:DNA topoisomerase binding"/>
    <property type="evidence" value="ECO:0007669"/>
    <property type="project" value="TreeGrafter"/>
</dbReference>
<name>A0A0L7R2A0_9HYME</name>
<dbReference type="GO" id="GO:0006303">
    <property type="term" value="P:double-strand break repair via nonhomologous end joining"/>
    <property type="evidence" value="ECO:0007669"/>
    <property type="project" value="TreeGrafter"/>
</dbReference>
<dbReference type="PANTHER" id="PTHR46060:SF2">
    <property type="entry name" value="HISTONE-LYSINE N-METHYLTRANSFERASE SETMAR"/>
    <property type="match status" value="1"/>
</dbReference>
<dbReference type="InterPro" id="IPR036397">
    <property type="entry name" value="RNaseH_sf"/>
</dbReference>
<dbReference type="STRING" id="597456.A0A0L7R2A0"/>
<proteinExistence type="predicted"/>
<keyword evidence="2" id="KW-1185">Reference proteome</keyword>
<dbReference type="GO" id="GO:0005634">
    <property type="term" value="C:nucleus"/>
    <property type="evidence" value="ECO:0007669"/>
    <property type="project" value="TreeGrafter"/>
</dbReference>
<dbReference type="GO" id="GO:0042800">
    <property type="term" value="F:histone H3K4 methyltransferase activity"/>
    <property type="evidence" value="ECO:0007669"/>
    <property type="project" value="TreeGrafter"/>
</dbReference>
<dbReference type="GO" id="GO:0003690">
    <property type="term" value="F:double-stranded DNA binding"/>
    <property type="evidence" value="ECO:0007669"/>
    <property type="project" value="TreeGrafter"/>
</dbReference>
<dbReference type="GO" id="GO:0044774">
    <property type="term" value="P:mitotic DNA integrity checkpoint signaling"/>
    <property type="evidence" value="ECO:0007669"/>
    <property type="project" value="TreeGrafter"/>
</dbReference>
<dbReference type="AlphaFoldDB" id="A0A0L7R2A0"/>
<evidence type="ECO:0000313" key="1">
    <source>
        <dbReference type="EMBL" id="KOC65005.1"/>
    </source>
</evidence>
<keyword evidence="1" id="KW-0808">Transferase</keyword>
<dbReference type="GO" id="GO:0031297">
    <property type="term" value="P:replication fork processing"/>
    <property type="evidence" value="ECO:0007669"/>
    <property type="project" value="TreeGrafter"/>
</dbReference>
<dbReference type="Gene3D" id="3.30.420.10">
    <property type="entry name" value="Ribonuclease H-like superfamily/Ribonuclease H"/>
    <property type="match status" value="1"/>
</dbReference>
<reference evidence="1 2" key="1">
    <citation type="submission" date="2015-07" db="EMBL/GenBank/DDBJ databases">
        <title>The genome of Habropoda laboriosa.</title>
        <authorList>
            <person name="Pan H."/>
            <person name="Kapheim K."/>
        </authorList>
    </citation>
    <scope>NUCLEOTIDE SEQUENCE [LARGE SCALE GENOMIC DNA]</scope>
    <source>
        <strain evidence="1">0110345459</strain>
    </source>
</reference>
<dbReference type="GO" id="GO:0000729">
    <property type="term" value="P:DNA double-strand break processing"/>
    <property type="evidence" value="ECO:0007669"/>
    <property type="project" value="TreeGrafter"/>
</dbReference>
<dbReference type="GO" id="GO:0032259">
    <property type="term" value="P:methylation"/>
    <property type="evidence" value="ECO:0007669"/>
    <property type="project" value="UniProtKB-KW"/>
</dbReference>
<organism evidence="1 2">
    <name type="scientific">Habropoda laboriosa</name>
    <dbReference type="NCBI Taxonomy" id="597456"/>
    <lineage>
        <taxon>Eukaryota</taxon>
        <taxon>Metazoa</taxon>
        <taxon>Ecdysozoa</taxon>
        <taxon>Arthropoda</taxon>
        <taxon>Hexapoda</taxon>
        <taxon>Insecta</taxon>
        <taxon>Pterygota</taxon>
        <taxon>Neoptera</taxon>
        <taxon>Endopterygota</taxon>
        <taxon>Hymenoptera</taxon>
        <taxon>Apocrita</taxon>
        <taxon>Aculeata</taxon>
        <taxon>Apoidea</taxon>
        <taxon>Anthophila</taxon>
        <taxon>Apidae</taxon>
        <taxon>Habropoda</taxon>
    </lineage>
</organism>
<keyword evidence="1" id="KW-0489">Methyltransferase</keyword>
<evidence type="ECO:0000313" key="2">
    <source>
        <dbReference type="Proteomes" id="UP000053825"/>
    </source>
</evidence>
<dbReference type="Proteomes" id="UP000053825">
    <property type="component" value="Unassembled WGS sequence"/>
</dbReference>
<dbReference type="GO" id="GO:0015074">
    <property type="term" value="P:DNA integration"/>
    <property type="evidence" value="ECO:0007669"/>
    <property type="project" value="TreeGrafter"/>
</dbReference>
<dbReference type="GO" id="GO:0003697">
    <property type="term" value="F:single-stranded DNA binding"/>
    <property type="evidence" value="ECO:0007669"/>
    <property type="project" value="TreeGrafter"/>
</dbReference>
<dbReference type="GO" id="GO:0000014">
    <property type="term" value="F:single-stranded DNA endodeoxyribonuclease activity"/>
    <property type="evidence" value="ECO:0007669"/>
    <property type="project" value="TreeGrafter"/>
</dbReference>
<dbReference type="EMBL" id="KQ414666">
    <property type="protein sequence ID" value="KOC65005.1"/>
    <property type="molecule type" value="Genomic_DNA"/>
</dbReference>
<sequence length="81" mass="9885">MRESRILPHPRYSPDLSPTNFHFFRSLDNFLTQKRFRKQEDIENAFQQFPSLRNSNSYMRGIIAIGIGWQKCIEHYRNYFK</sequence>
<protein>
    <submittedName>
        <fullName evidence="1">Histone-lysine N-methyltransferase SETMAR</fullName>
    </submittedName>
</protein>
<dbReference type="GO" id="GO:0046975">
    <property type="term" value="F:histone H3K36 methyltransferase activity"/>
    <property type="evidence" value="ECO:0007669"/>
    <property type="project" value="TreeGrafter"/>
</dbReference>
<dbReference type="GO" id="GO:0000793">
    <property type="term" value="C:condensed chromosome"/>
    <property type="evidence" value="ECO:0007669"/>
    <property type="project" value="TreeGrafter"/>
</dbReference>
<accession>A0A0L7R2A0</accession>
<gene>
    <name evidence="1" type="ORF">WH47_04595</name>
</gene>
<dbReference type="GO" id="GO:0035861">
    <property type="term" value="C:site of double-strand break"/>
    <property type="evidence" value="ECO:0007669"/>
    <property type="project" value="TreeGrafter"/>
</dbReference>
<dbReference type="InterPro" id="IPR052709">
    <property type="entry name" value="Transposase-MT_Hybrid"/>
</dbReference>
<dbReference type="PANTHER" id="PTHR46060">
    <property type="entry name" value="MARINER MOS1 TRANSPOSASE-LIKE PROTEIN"/>
    <property type="match status" value="1"/>
</dbReference>